<dbReference type="InterPro" id="IPR030182">
    <property type="entry name" value="PUP_plant"/>
</dbReference>
<keyword evidence="3 6" id="KW-0812">Transmembrane</keyword>
<keyword evidence="5 6" id="KW-0472">Membrane</keyword>
<evidence type="ECO:0000256" key="4">
    <source>
        <dbReference type="ARBA" id="ARBA00022989"/>
    </source>
</evidence>
<sequence length="337" mass="37706">MEAMNGNKDQLKQNQKRKHVNTLLVLMNCVLMSIGQIGGPLLLRLYYVHGGKMKWFNAWLLTAGFPILIIPIAVSFLRALAKGYEKKLLSRKGLSLLAFCLVLMAIYIPLVYLIFPSRSPLLGSTQLAFTAIFALIVVKHKFTHYSVNAVVLMTMGSVILGLHMNSDRPSGVSDGKYLLGFFMTLCAAALHGFIMPAVEYTHLKARMAITFDLVMEVQFLISMFATVFCTVPMIINEDFQVGPTEAAEYDLGKTKNMYAILDHRKSWSDFLLRISILFGGLDSSLLVPMQQLFAVVFLGETFNAEKGMALAKCLWGFASYFYGNYKESRKLGDKTRS</sequence>
<protein>
    <recommendedName>
        <fullName evidence="6">Probable purine permease</fullName>
    </recommendedName>
</protein>
<feature type="transmembrane region" description="Helical" evidence="6">
    <location>
        <begin position="270"/>
        <end position="298"/>
    </location>
</feature>
<evidence type="ECO:0000256" key="2">
    <source>
        <dbReference type="ARBA" id="ARBA00022448"/>
    </source>
</evidence>
<feature type="transmembrane region" description="Helical" evidence="6">
    <location>
        <begin position="58"/>
        <end position="81"/>
    </location>
</feature>
<keyword evidence="4 6" id="KW-1133">Transmembrane helix</keyword>
<feature type="transmembrane region" description="Helical" evidence="6">
    <location>
        <begin position="213"/>
        <end position="235"/>
    </location>
</feature>
<feature type="non-terminal residue" evidence="7">
    <location>
        <position position="337"/>
    </location>
</feature>
<evidence type="ECO:0000256" key="1">
    <source>
        <dbReference type="ARBA" id="ARBA00006213"/>
    </source>
</evidence>
<comment type="similarity">
    <text evidence="1 6">Belongs to the purine permeases (TC 2.A.7.14) family.</text>
</comment>
<feature type="transmembrane region" description="Helical" evidence="6">
    <location>
        <begin position="121"/>
        <end position="138"/>
    </location>
</feature>
<dbReference type="PANTHER" id="PTHR31376:SF8">
    <property type="entry name" value="PURINE PERMEASE-RELATED"/>
    <property type="match status" value="1"/>
</dbReference>
<feature type="transmembrane region" description="Helical" evidence="6">
    <location>
        <begin position="20"/>
        <end position="38"/>
    </location>
</feature>
<organism evidence="7 8">
    <name type="scientific">Dillenia turbinata</name>
    <dbReference type="NCBI Taxonomy" id="194707"/>
    <lineage>
        <taxon>Eukaryota</taxon>
        <taxon>Viridiplantae</taxon>
        <taxon>Streptophyta</taxon>
        <taxon>Embryophyta</taxon>
        <taxon>Tracheophyta</taxon>
        <taxon>Spermatophyta</taxon>
        <taxon>Magnoliopsida</taxon>
        <taxon>eudicotyledons</taxon>
        <taxon>Gunneridae</taxon>
        <taxon>Pentapetalae</taxon>
        <taxon>Dilleniales</taxon>
        <taxon>Dilleniaceae</taxon>
        <taxon>Dillenia</taxon>
    </lineage>
</organism>
<accession>A0AAN8VQ33</accession>
<keyword evidence="8" id="KW-1185">Reference proteome</keyword>
<evidence type="ECO:0000256" key="3">
    <source>
        <dbReference type="ARBA" id="ARBA00022692"/>
    </source>
</evidence>
<keyword evidence="2 6" id="KW-0813">Transport</keyword>
<evidence type="ECO:0000256" key="5">
    <source>
        <dbReference type="ARBA" id="ARBA00023136"/>
    </source>
</evidence>
<reference evidence="7 8" key="1">
    <citation type="submission" date="2023-12" db="EMBL/GenBank/DDBJ databases">
        <title>A high-quality genome assembly for Dillenia turbinata (Dilleniales).</title>
        <authorList>
            <person name="Chanderbali A."/>
        </authorList>
    </citation>
    <scope>NUCLEOTIDE SEQUENCE [LARGE SCALE GENOMIC DNA]</scope>
    <source>
        <strain evidence="7">LSX21</strain>
        <tissue evidence="7">Leaf</tissue>
    </source>
</reference>
<evidence type="ECO:0000313" key="7">
    <source>
        <dbReference type="EMBL" id="KAK6938135.1"/>
    </source>
</evidence>
<name>A0AAN8VQ33_9MAGN</name>
<evidence type="ECO:0000313" key="8">
    <source>
        <dbReference type="Proteomes" id="UP001370490"/>
    </source>
</evidence>
<gene>
    <name evidence="7" type="ORF">RJ641_031643</name>
</gene>
<feature type="transmembrane region" description="Helical" evidence="6">
    <location>
        <begin position="177"/>
        <end position="201"/>
    </location>
</feature>
<proteinExistence type="inferred from homology"/>
<evidence type="ECO:0000256" key="6">
    <source>
        <dbReference type="RuleBase" id="RU368015"/>
    </source>
</evidence>
<dbReference type="Proteomes" id="UP001370490">
    <property type="component" value="Unassembled WGS sequence"/>
</dbReference>
<dbReference type="AlphaFoldDB" id="A0AAN8VQ33"/>
<dbReference type="Pfam" id="PF16913">
    <property type="entry name" value="PUNUT"/>
    <property type="match status" value="1"/>
</dbReference>
<feature type="transmembrane region" description="Helical" evidence="6">
    <location>
        <begin position="145"/>
        <end position="165"/>
    </location>
</feature>
<dbReference type="GO" id="GO:0015211">
    <property type="term" value="F:purine nucleoside transmembrane transporter activity"/>
    <property type="evidence" value="ECO:0007669"/>
    <property type="project" value="UniProtKB-UniRule"/>
</dbReference>
<comment type="caution">
    <text evidence="6">Lacks conserved residue(s) required for the propagation of feature annotation.</text>
</comment>
<dbReference type="EMBL" id="JBAMMX010000006">
    <property type="protein sequence ID" value="KAK6938135.1"/>
    <property type="molecule type" value="Genomic_DNA"/>
</dbReference>
<dbReference type="PANTHER" id="PTHR31376">
    <property type="entry name" value="OS09G0467300 PROTEIN-RELATED"/>
    <property type="match status" value="1"/>
</dbReference>
<comment type="caution">
    <text evidence="7">The sequence shown here is derived from an EMBL/GenBank/DDBJ whole genome shotgun (WGS) entry which is preliminary data.</text>
</comment>
<dbReference type="GO" id="GO:0005345">
    <property type="term" value="F:purine nucleobase transmembrane transporter activity"/>
    <property type="evidence" value="ECO:0007669"/>
    <property type="project" value="UniProtKB-UniRule"/>
</dbReference>
<feature type="transmembrane region" description="Helical" evidence="6">
    <location>
        <begin position="93"/>
        <end position="115"/>
    </location>
</feature>
<dbReference type="GO" id="GO:0016020">
    <property type="term" value="C:membrane"/>
    <property type="evidence" value="ECO:0007669"/>
    <property type="project" value="UniProtKB-SubCell"/>
</dbReference>
<comment type="subcellular location">
    <subcellularLocation>
        <location evidence="6">Membrane</location>
        <topology evidence="6">Multi-pass membrane protein</topology>
    </subcellularLocation>
</comment>